<gene>
    <name evidence="2" type="ORF">S01H4_52549</name>
</gene>
<sequence>MRKNTMSTESSRSDTFSEAKKYGYATVEYTGIVIWSIIERSGAAIKDSTLGMVMPVARNVCKPFVTIKGKMTSISGDKAYVDEKIGQIVERIRTLEERLAFLEKHGVRLIERPDFAKKKKELDEERKELLNLIVQENKA</sequence>
<dbReference type="EMBL" id="BART01030037">
    <property type="protein sequence ID" value="GAH13491.1"/>
    <property type="molecule type" value="Genomic_DNA"/>
</dbReference>
<proteinExistence type="predicted"/>
<protein>
    <submittedName>
        <fullName evidence="2">Uncharacterized protein</fullName>
    </submittedName>
</protein>
<accession>X1CYD0</accession>
<evidence type="ECO:0000256" key="1">
    <source>
        <dbReference type="SAM" id="Coils"/>
    </source>
</evidence>
<feature type="non-terminal residue" evidence="2">
    <location>
        <position position="139"/>
    </location>
</feature>
<organism evidence="2">
    <name type="scientific">marine sediment metagenome</name>
    <dbReference type="NCBI Taxonomy" id="412755"/>
    <lineage>
        <taxon>unclassified sequences</taxon>
        <taxon>metagenomes</taxon>
        <taxon>ecological metagenomes</taxon>
    </lineage>
</organism>
<comment type="caution">
    <text evidence="2">The sequence shown here is derived from an EMBL/GenBank/DDBJ whole genome shotgun (WGS) entry which is preliminary data.</text>
</comment>
<evidence type="ECO:0000313" key="2">
    <source>
        <dbReference type="EMBL" id="GAH13491.1"/>
    </source>
</evidence>
<dbReference type="AlphaFoldDB" id="X1CYD0"/>
<reference evidence="2" key="1">
    <citation type="journal article" date="2014" name="Front. Microbiol.">
        <title>High frequency of phylogenetically diverse reductive dehalogenase-homologous genes in deep subseafloor sedimentary metagenomes.</title>
        <authorList>
            <person name="Kawai M."/>
            <person name="Futagami T."/>
            <person name="Toyoda A."/>
            <person name="Takaki Y."/>
            <person name="Nishi S."/>
            <person name="Hori S."/>
            <person name="Arai W."/>
            <person name="Tsubouchi T."/>
            <person name="Morono Y."/>
            <person name="Uchiyama I."/>
            <person name="Ito T."/>
            <person name="Fujiyama A."/>
            <person name="Inagaki F."/>
            <person name="Takami H."/>
        </authorList>
    </citation>
    <scope>NUCLEOTIDE SEQUENCE</scope>
    <source>
        <strain evidence="2">Expedition CK06-06</strain>
    </source>
</reference>
<name>X1CYD0_9ZZZZ</name>
<feature type="coiled-coil region" evidence="1">
    <location>
        <begin position="85"/>
        <end position="139"/>
    </location>
</feature>
<keyword evidence="1" id="KW-0175">Coiled coil</keyword>